<name>A0A9W8PCV6_9AGAR</name>
<reference evidence="2 4" key="3">
    <citation type="journal article" date="2023" name="Proc. Natl. Acad. Sci. U.S.A.">
        <title>A global phylogenomic analysis of the shiitake genus Lentinula.</title>
        <authorList>
            <person name="Sierra-Patev S."/>
            <person name="Min B."/>
            <person name="Naranjo-Ortiz M."/>
            <person name="Looney B."/>
            <person name="Konkel Z."/>
            <person name="Slot J.C."/>
            <person name="Sakamoto Y."/>
            <person name="Steenwyk J.L."/>
            <person name="Rokas A."/>
            <person name="Carro J."/>
            <person name="Camarero S."/>
            <person name="Ferreira P."/>
            <person name="Molpeceres G."/>
            <person name="Ruiz-Duenas F.J."/>
            <person name="Serrano A."/>
            <person name="Henrissat B."/>
            <person name="Drula E."/>
            <person name="Hughes K.W."/>
            <person name="Mata J.L."/>
            <person name="Ishikawa N.K."/>
            <person name="Vargas-Isla R."/>
            <person name="Ushijima S."/>
            <person name="Smith C.A."/>
            <person name="Donoghue J."/>
            <person name="Ahrendt S."/>
            <person name="Andreopoulos W."/>
            <person name="He G."/>
            <person name="LaButti K."/>
            <person name="Lipzen A."/>
            <person name="Ng V."/>
            <person name="Riley R."/>
            <person name="Sandor L."/>
            <person name="Barry K."/>
            <person name="Martinez A.T."/>
            <person name="Xiao Y."/>
            <person name="Gibbons J.G."/>
            <person name="Terashima K."/>
            <person name="Grigoriev I.V."/>
            <person name="Hibbett D."/>
        </authorList>
    </citation>
    <scope>NUCLEOTIDE SEQUENCE [LARGE SCALE GENOMIC DNA]</scope>
    <source>
        <strain evidence="2 4">TFB7810</strain>
    </source>
</reference>
<feature type="region of interest" description="Disordered" evidence="1">
    <location>
        <begin position="29"/>
        <end position="97"/>
    </location>
</feature>
<evidence type="ECO:0000256" key="1">
    <source>
        <dbReference type="SAM" id="MobiDB-lite"/>
    </source>
</evidence>
<feature type="compositionally biased region" description="Basic and acidic residues" evidence="1">
    <location>
        <begin position="35"/>
        <end position="64"/>
    </location>
</feature>
<keyword evidence="4" id="KW-1185">Reference proteome</keyword>
<accession>A0AA38UN66</accession>
<evidence type="ECO:0000313" key="2">
    <source>
        <dbReference type="EMBL" id="KAJ3751445.1"/>
    </source>
</evidence>
<accession>A0A9W8PCV6</accession>
<proteinExistence type="predicted"/>
<dbReference type="EMBL" id="MU802377">
    <property type="protein sequence ID" value="KAJ3979346.1"/>
    <property type="molecule type" value="Genomic_DNA"/>
</dbReference>
<dbReference type="Proteomes" id="UP001163850">
    <property type="component" value="Unassembled WGS sequence"/>
</dbReference>
<reference evidence="3" key="1">
    <citation type="submission" date="2022-08" db="EMBL/GenBank/DDBJ databases">
        <authorList>
            <consortium name="DOE Joint Genome Institute"/>
            <person name="Min B."/>
            <person name="Riley R."/>
            <person name="Sierra-Patev S."/>
            <person name="Naranjo-Ortiz M."/>
            <person name="Looney B."/>
            <person name="Konkel Z."/>
            <person name="Slot J.C."/>
            <person name="Sakamoto Y."/>
            <person name="Steenwyk J.L."/>
            <person name="Rokas A."/>
            <person name="Carro J."/>
            <person name="Camarero S."/>
            <person name="Ferreira P."/>
            <person name="Molpeceres G."/>
            <person name="Ruiz-Duenas F.J."/>
            <person name="Serrano A."/>
            <person name="Henrissat B."/>
            <person name="Drula E."/>
            <person name="Hughes K.W."/>
            <person name="Mata J.L."/>
            <person name="Ishikawa N.K."/>
            <person name="Vargas-Isla R."/>
            <person name="Ushijima S."/>
            <person name="Smith C.A."/>
            <person name="Ahrendt S."/>
            <person name="Andreopoulos W."/>
            <person name="He G."/>
            <person name="Labutti K."/>
            <person name="Lipzen A."/>
            <person name="Ng V."/>
            <person name="Sandor L."/>
            <person name="Barry K."/>
            <person name="Martinez A.T."/>
            <person name="Xiao Y."/>
            <person name="Gibbons J.G."/>
            <person name="Terashima K."/>
            <person name="Hibbett D.S."/>
            <person name="Grigoriev I.V."/>
        </authorList>
    </citation>
    <scope>NUCLEOTIDE SEQUENCE</scope>
    <source>
        <strain evidence="3">TFB7829</strain>
    </source>
</reference>
<organism evidence="2 4">
    <name type="scientific">Lentinula detonsa</name>
    <dbReference type="NCBI Taxonomy" id="2804962"/>
    <lineage>
        <taxon>Eukaryota</taxon>
        <taxon>Fungi</taxon>
        <taxon>Dikarya</taxon>
        <taxon>Basidiomycota</taxon>
        <taxon>Agaricomycotina</taxon>
        <taxon>Agaricomycetes</taxon>
        <taxon>Agaricomycetidae</taxon>
        <taxon>Agaricales</taxon>
        <taxon>Marasmiineae</taxon>
        <taxon>Omphalotaceae</taxon>
        <taxon>Lentinula</taxon>
    </lineage>
</organism>
<evidence type="ECO:0000313" key="3">
    <source>
        <dbReference type="EMBL" id="KAJ3979346.1"/>
    </source>
</evidence>
<reference evidence="2" key="2">
    <citation type="submission" date="2022-08" db="EMBL/GenBank/DDBJ databases">
        <authorList>
            <consortium name="DOE Joint Genome Institute"/>
            <person name="Min B."/>
            <person name="Sierra-Patev S."/>
            <person name="Naranjo-Ortiz M."/>
            <person name="Looney B."/>
            <person name="Konkel Z."/>
            <person name="Slot J.C."/>
            <person name="Sakamoto Y."/>
            <person name="Steenwyk J.L."/>
            <person name="Rokas A."/>
            <person name="Carro J."/>
            <person name="Camarero S."/>
            <person name="Ferreira P."/>
            <person name="Molpeceres G."/>
            <person name="Ruiz-duenas F.J."/>
            <person name="Serrano A."/>
            <person name="Henrissat B."/>
            <person name="Drula E."/>
            <person name="Hughes K.W."/>
            <person name="Mata J.L."/>
            <person name="Ishikawa N.K."/>
            <person name="Vargas-Isla R."/>
            <person name="Ushijima S."/>
            <person name="Smith C.A."/>
            <person name="Ahrendt S."/>
            <person name="Andreopoulos W."/>
            <person name="He G."/>
            <person name="LaButti K."/>
            <person name="Lipzen A."/>
            <person name="Ng V."/>
            <person name="Riley R."/>
            <person name="Sandor L."/>
            <person name="Barry K."/>
            <person name="Martinez A.T."/>
            <person name="Xiao Y."/>
            <person name="Gibbons J.G."/>
            <person name="Terashima K."/>
            <person name="Hibbett D.S."/>
            <person name="Grigoriev I.V."/>
        </authorList>
    </citation>
    <scope>NUCLEOTIDE SEQUENCE</scope>
    <source>
        <strain evidence="2">TFB7810</strain>
    </source>
</reference>
<sequence>MSSPLIPDDEVPPSVSSELEVYLELLRGAKKKAKKSEEEKRRVEEEKRRVEEENRAGNKEEKGGKVKQKKSVKRPEPYKKVYNTRAQAKRQTGKDRK</sequence>
<gene>
    <name evidence="2" type="ORF">DFH05DRAFT_1519647</name>
    <name evidence="3" type="ORF">F5890DRAFT_1558843</name>
</gene>
<dbReference type="Proteomes" id="UP001142393">
    <property type="component" value="Unassembled WGS sequence"/>
</dbReference>
<comment type="caution">
    <text evidence="2">The sequence shown here is derived from an EMBL/GenBank/DDBJ whole genome shotgun (WGS) entry which is preliminary data.</text>
</comment>
<protein>
    <submittedName>
        <fullName evidence="2">Uncharacterized protein</fullName>
    </submittedName>
</protein>
<dbReference type="EMBL" id="JANVFU010000001">
    <property type="protein sequence ID" value="KAJ3751445.1"/>
    <property type="molecule type" value="Genomic_DNA"/>
</dbReference>
<evidence type="ECO:0000313" key="4">
    <source>
        <dbReference type="Proteomes" id="UP001142393"/>
    </source>
</evidence>
<dbReference type="AlphaFoldDB" id="A0A9W8PCV6"/>